<reference evidence="5" key="1">
    <citation type="submission" date="2019-08" db="EMBL/GenBank/DDBJ databases">
        <title>Genomic characterization of a novel candidate phylum (ARYD3) from a high temperature, high salinity tertiary oil reservoir in north central Oklahoma, USA.</title>
        <authorList>
            <person name="Youssef N.H."/>
            <person name="Yadav A."/>
            <person name="Elshahed M.S."/>
        </authorList>
    </citation>
    <scope>NUCLEOTIDE SEQUENCE [LARGE SCALE GENOMIC DNA]</scope>
    <source>
        <strain evidence="5">ARYD3</strain>
    </source>
</reference>
<dbReference type="Gene3D" id="2.20.25.90">
    <property type="entry name" value="ADC-like domains"/>
    <property type="match status" value="1"/>
</dbReference>
<dbReference type="GO" id="GO:0046872">
    <property type="term" value="F:metal ion binding"/>
    <property type="evidence" value="ECO:0007669"/>
    <property type="project" value="UniProtKB-KW"/>
</dbReference>
<proteinExistence type="predicted"/>
<evidence type="ECO:0000256" key="3">
    <source>
        <dbReference type="ARBA" id="ARBA00023014"/>
    </source>
</evidence>
<organism evidence="5 6">
    <name type="scientific">Candidatus Mcinerneyibacterium aminivorans</name>
    <dbReference type="NCBI Taxonomy" id="2703815"/>
    <lineage>
        <taxon>Bacteria</taxon>
        <taxon>Candidatus Macinerneyibacteriota</taxon>
        <taxon>Candidatus Mcinerneyibacteria</taxon>
        <taxon>Candidatus Mcinerneyibacteriales</taxon>
        <taxon>Candidatus Mcinerneyibacteriaceae</taxon>
        <taxon>Candidatus Mcinerneyibacterium</taxon>
    </lineage>
</organism>
<evidence type="ECO:0000313" key="6">
    <source>
        <dbReference type="Proteomes" id="UP000324143"/>
    </source>
</evidence>
<dbReference type="InterPro" id="IPR036593">
    <property type="entry name" value="CPE0013-like_sf"/>
</dbReference>
<gene>
    <name evidence="5" type="ORF">FXF47_08430</name>
</gene>
<dbReference type="Proteomes" id="UP000324143">
    <property type="component" value="Unassembled WGS sequence"/>
</dbReference>
<dbReference type="AlphaFoldDB" id="A0A5D0MC86"/>
<dbReference type="InterPro" id="IPR012460">
    <property type="entry name" value="DUF1667"/>
</dbReference>
<dbReference type="GO" id="GO:0016491">
    <property type="term" value="F:oxidoreductase activity"/>
    <property type="evidence" value="ECO:0007669"/>
    <property type="project" value="InterPro"/>
</dbReference>
<keyword evidence="6" id="KW-1185">Reference proteome</keyword>
<evidence type="ECO:0000313" key="5">
    <source>
        <dbReference type="EMBL" id="TYB30596.1"/>
    </source>
</evidence>
<keyword evidence="2" id="KW-0408">Iron</keyword>
<dbReference type="SUPFAM" id="SSF53706">
    <property type="entry name" value="Formate dehydrogenase/DMSO reductase, domains 1-3"/>
    <property type="match status" value="1"/>
</dbReference>
<dbReference type="GO" id="GO:0051536">
    <property type="term" value="F:iron-sulfur cluster binding"/>
    <property type="evidence" value="ECO:0007669"/>
    <property type="project" value="UniProtKB-KW"/>
</dbReference>
<keyword evidence="3" id="KW-0411">Iron-sulfur</keyword>
<name>A0A5D0MC86_9BACT</name>
<evidence type="ECO:0000256" key="2">
    <source>
        <dbReference type="ARBA" id="ARBA00023004"/>
    </source>
</evidence>
<dbReference type="PANTHER" id="PTHR39450:SF1">
    <property type="entry name" value="DUF1667 DOMAIN-CONTAINING PROTEIN"/>
    <property type="match status" value="1"/>
</dbReference>
<dbReference type="Gene3D" id="3.10.530.10">
    <property type="entry name" value="CPE0013-like"/>
    <property type="match status" value="1"/>
</dbReference>
<accession>A0A5D0MC86</accession>
<evidence type="ECO:0000256" key="1">
    <source>
        <dbReference type="ARBA" id="ARBA00022723"/>
    </source>
</evidence>
<dbReference type="SUPFAM" id="SSF160148">
    <property type="entry name" value="CPE0013-like"/>
    <property type="match status" value="1"/>
</dbReference>
<dbReference type="PANTHER" id="PTHR39450">
    <property type="entry name" value="MOLYBDOPTERIN OXIDOREDUCTASE, 4FE-4S CLUSTER-BINDING SUBUNIT"/>
    <property type="match status" value="1"/>
</dbReference>
<keyword evidence="1" id="KW-0479">Metal-binding</keyword>
<dbReference type="Pfam" id="PF04879">
    <property type="entry name" value="Molybdop_Fe4S4"/>
    <property type="match status" value="1"/>
</dbReference>
<evidence type="ECO:0000259" key="4">
    <source>
        <dbReference type="Pfam" id="PF04879"/>
    </source>
</evidence>
<feature type="domain" description="4Fe-4S Mo/W bis-MGD-type" evidence="4">
    <location>
        <begin position="8"/>
        <end position="33"/>
    </location>
</feature>
<protein>
    <submittedName>
        <fullName evidence="5">DUF1667 domain-containing protein</fullName>
    </submittedName>
</protein>
<dbReference type="InterPro" id="IPR006963">
    <property type="entry name" value="Mopterin_OxRdtase_4Fe-4S_dom"/>
</dbReference>
<dbReference type="EMBL" id="VSIX01000105">
    <property type="protein sequence ID" value="TYB30596.1"/>
    <property type="molecule type" value="Genomic_DNA"/>
</dbReference>
<comment type="caution">
    <text evidence="5">The sequence shown here is derived from an EMBL/GenBank/DDBJ whole genome shotgun (WGS) entry which is preliminary data.</text>
</comment>
<sequence>MSKKVIITCINCPMGCEVELTVENEKIISIEGNRCPAGKEYVKEEYYNPTRILTTTMRVKNGVLPVIPVKSSKPIPKNKLKEAMIKTAEKEIEAPIRINEVLIENIVDTEADIVASRSLDKNL</sequence>
<dbReference type="Pfam" id="PF07892">
    <property type="entry name" value="DUF1667"/>
    <property type="match status" value="1"/>
</dbReference>